<protein>
    <submittedName>
        <fullName evidence="1">Uncharacterized protein</fullName>
    </submittedName>
</protein>
<organism evidence="1 2">
    <name type="scientific">Mucilaginibacter gracilis</name>
    <dbReference type="NCBI Taxonomy" id="423350"/>
    <lineage>
        <taxon>Bacteria</taxon>
        <taxon>Pseudomonadati</taxon>
        <taxon>Bacteroidota</taxon>
        <taxon>Sphingobacteriia</taxon>
        <taxon>Sphingobacteriales</taxon>
        <taxon>Sphingobacteriaceae</taxon>
        <taxon>Mucilaginibacter</taxon>
    </lineage>
</organism>
<dbReference type="EMBL" id="RBKU01000001">
    <property type="protein sequence ID" value="RKR80382.1"/>
    <property type="molecule type" value="Genomic_DNA"/>
</dbReference>
<dbReference type="Proteomes" id="UP000268007">
    <property type="component" value="Unassembled WGS sequence"/>
</dbReference>
<reference evidence="1 2" key="1">
    <citation type="submission" date="2018-10" db="EMBL/GenBank/DDBJ databases">
        <title>Genomic Encyclopedia of Archaeal and Bacterial Type Strains, Phase II (KMG-II): from individual species to whole genera.</title>
        <authorList>
            <person name="Goeker M."/>
        </authorList>
    </citation>
    <scope>NUCLEOTIDE SEQUENCE [LARGE SCALE GENOMIC DNA]</scope>
    <source>
        <strain evidence="1 2">DSM 18602</strain>
    </source>
</reference>
<keyword evidence="2" id="KW-1185">Reference proteome</keyword>
<gene>
    <name evidence="1" type="ORF">BDD43_0485</name>
</gene>
<proteinExistence type="predicted"/>
<sequence length="41" mass="5106">MKHRSIASIARKNDEKLYLSVQIEMLYHIYYKIQIMQKHQR</sequence>
<evidence type="ECO:0000313" key="1">
    <source>
        <dbReference type="EMBL" id="RKR80382.1"/>
    </source>
</evidence>
<evidence type="ECO:0000313" key="2">
    <source>
        <dbReference type="Proteomes" id="UP000268007"/>
    </source>
</evidence>
<dbReference type="AlphaFoldDB" id="A0A495IUY6"/>
<name>A0A495IUY6_9SPHI</name>
<comment type="caution">
    <text evidence="1">The sequence shown here is derived from an EMBL/GenBank/DDBJ whole genome shotgun (WGS) entry which is preliminary data.</text>
</comment>
<accession>A0A495IUY6</accession>